<dbReference type="SUPFAM" id="SSF75304">
    <property type="entry name" value="Amidase signature (AS) enzymes"/>
    <property type="match status" value="1"/>
</dbReference>
<accession>A0A1E7JY22</accession>
<evidence type="ECO:0000256" key="1">
    <source>
        <dbReference type="ARBA" id="ARBA00009199"/>
    </source>
</evidence>
<name>A0A1E7JY22_9ACTN</name>
<proteinExistence type="inferred from homology"/>
<dbReference type="PANTHER" id="PTHR11895:SF7">
    <property type="entry name" value="GLUTAMYL-TRNA(GLN) AMIDOTRANSFERASE SUBUNIT A, MITOCHONDRIAL"/>
    <property type="match status" value="1"/>
</dbReference>
<organism evidence="3 4">
    <name type="scientific">Streptomyces oceani</name>
    <dbReference type="NCBI Taxonomy" id="1075402"/>
    <lineage>
        <taxon>Bacteria</taxon>
        <taxon>Bacillati</taxon>
        <taxon>Actinomycetota</taxon>
        <taxon>Actinomycetes</taxon>
        <taxon>Kitasatosporales</taxon>
        <taxon>Streptomycetaceae</taxon>
        <taxon>Streptomyces</taxon>
    </lineage>
</organism>
<dbReference type="Proteomes" id="UP000176101">
    <property type="component" value="Unassembled WGS sequence"/>
</dbReference>
<dbReference type="PANTHER" id="PTHR11895">
    <property type="entry name" value="TRANSAMIDASE"/>
    <property type="match status" value="1"/>
</dbReference>
<protein>
    <submittedName>
        <fullName evidence="3">Amidase</fullName>
    </submittedName>
</protein>
<feature type="domain" description="Amidase" evidence="2">
    <location>
        <begin position="299"/>
        <end position="387"/>
    </location>
</feature>
<dbReference type="InterPro" id="IPR000120">
    <property type="entry name" value="Amidase"/>
</dbReference>
<dbReference type="InterPro" id="IPR036928">
    <property type="entry name" value="AS_sf"/>
</dbReference>
<feature type="domain" description="Amidase" evidence="2">
    <location>
        <begin position="90"/>
        <end position="226"/>
    </location>
</feature>
<evidence type="ECO:0000313" key="3">
    <source>
        <dbReference type="EMBL" id="OEU96577.1"/>
    </source>
</evidence>
<dbReference type="Pfam" id="PF01425">
    <property type="entry name" value="Amidase"/>
    <property type="match status" value="2"/>
</dbReference>
<reference evidence="3 4" key="1">
    <citation type="journal article" date="2016" name="Front. Microbiol.">
        <title>Comparative Genomics Analysis of Streptomyces Species Reveals Their Adaptation to the Marine Environment and Their Diversity at the Genomic Level.</title>
        <authorList>
            <person name="Tian X."/>
            <person name="Zhang Z."/>
            <person name="Yang T."/>
            <person name="Chen M."/>
            <person name="Li J."/>
            <person name="Chen F."/>
            <person name="Yang J."/>
            <person name="Li W."/>
            <person name="Zhang B."/>
            <person name="Zhang Z."/>
            <person name="Wu J."/>
            <person name="Zhang C."/>
            <person name="Long L."/>
            <person name="Xiao J."/>
        </authorList>
    </citation>
    <scope>NUCLEOTIDE SEQUENCE [LARGE SCALE GENOMIC DNA]</scope>
    <source>
        <strain evidence="3 4">SCSIO 02100</strain>
    </source>
</reference>
<sequence>MNGSQSWRCEWLSAQAVADTVARGAASAEEVTRLALSRVTDRDTLLRAFVETWPESALDTARRVDGQLAAGEALPLAGVPIGVKGRRGTEALAARRLIAAGCVPVGATSVPGSGGPWQTWGRGRGGRTVNPWRHDRVPGGSSAGSAVAVASGMVPLATGSDGAGSVRIPAAWCGVTGLKLTGGGLPSLDPSGLAAPGVLVRDPADLRAYLRCVDPARAGMDPDTCPDADTARMAAPLTAVWSEDLGFGTPDRPVVEAAREAVHRCVASDVLRLVRPRTPLRLSDPARAWLALRQGGDTESKEMAAVTRAANDARLAACFAEARLLLTPTTPNPPHGHDGPGERYSTELTWAFNLSGHPALSVPTGETVEGCPAGLQLVAPHGREALLAGVARGVTTAVSARTA</sequence>
<keyword evidence="4" id="KW-1185">Reference proteome</keyword>
<comment type="caution">
    <text evidence="3">The sequence shown here is derived from an EMBL/GenBank/DDBJ whole genome shotgun (WGS) entry which is preliminary data.</text>
</comment>
<dbReference type="Gene3D" id="3.90.1300.10">
    <property type="entry name" value="Amidase signature (AS) domain"/>
    <property type="match status" value="2"/>
</dbReference>
<evidence type="ECO:0000259" key="2">
    <source>
        <dbReference type="Pfam" id="PF01425"/>
    </source>
</evidence>
<dbReference type="OrthoDB" id="182039at2"/>
<comment type="similarity">
    <text evidence="1">Belongs to the amidase family.</text>
</comment>
<dbReference type="InterPro" id="IPR023631">
    <property type="entry name" value="Amidase_dom"/>
</dbReference>
<dbReference type="RefSeq" id="WP_070198080.1">
    <property type="nucleotide sequence ID" value="NZ_LJGU01000137.1"/>
</dbReference>
<gene>
    <name evidence="3" type="ORF">AN216_20135</name>
</gene>
<dbReference type="AlphaFoldDB" id="A0A1E7JY22"/>
<dbReference type="EMBL" id="LJGU01000137">
    <property type="protein sequence ID" value="OEU96577.1"/>
    <property type="molecule type" value="Genomic_DNA"/>
</dbReference>
<evidence type="ECO:0000313" key="4">
    <source>
        <dbReference type="Proteomes" id="UP000176101"/>
    </source>
</evidence>
<dbReference type="GO" id="GO:0003824">
    <property type="term" value="F:catalytic activity"/>
    <property type="evidence" value="ECO:0007669"/>
    <property type="project" value="InterPro"/>
</dbReference>
<dbReference type="STRING" id="1075402.AN216_20135"/>
<dbReference type="PATRIC" id="fig|1075402.3.peg.1511"/>